<dbReference type="Proteomes" id="UP000295198">
    <property type="component" value="Unassembled WGS sequence"/>
</dbReference>
<protein>
    <submittedName>
        <fullName evidence="1">Uncharacterized protein</fullName>
    </submittedName>
</protein>
<accession>A0A4Q4ZGE0</accession>
<keyword evidence="2" id="KW-1185">Reference proteome</keyword>
<gene>
    <name evidence="1" type="ORF">EKO23_07915</name>
</gene>
<name>A0A4Q4ZGE0_9ACTN</name>
<sequence>MGSGSGSLLTCVLGDDAVDFLRLIAIGYDEICWNEDWREPPRPEPDHAVLNEPYRRWVEATVDTTIPATAVELVPSPAEMGDADNDDVWCQWVNAAGT</sequence>
<dbReference type="RefSeq" id="WP_134715955.1">
    <property type="nucleotide sequence ID" value="NZ_SDKM01000009.1"/>
</dbReference>
<dbReference type="OrthoDB" id="9816539at2"/>
<evidence type="ECO:0000313" key="1">
    <source>
        <dbReference type="EMBL" id="RYP86888.1"/>
    </source>
</evidence>
<evidence type="ECO:0000313" key="2">
    <source>
        <dbReference type="Proteomes" id="UP000295198"/>
    </source>
</evidence>
<comment type="caution">
    <text evidence="1">The sequence shown here is derived from an EMBL/GenBank/DDBJ whole genome shotgun (WGS) entry which is preliminary data.</text>
</comment>
<dbReference type="AlphaFoldDB" id="A0A4Q4ZGE0"/>
<reference evidence="1 2" key="1">
    <citation type="submission" date="2019-01" db="EMBL/GenBank/DDBJ databases">
        <title>Nocardioides guangzhouensis sp. nov., an actinobacterium isolated from soil.</title>
        <authorList>
            <person name="Fu Y."/>
            <person name="Cai Y."/>
            <person name="Lin Z."/>
            <person name="Chen P."/>
        </authorList>
    </citation>
    <scope>NUCLEOTIDE SEQUENCE [LARGE SCALE GENOMIC DNA]</scope>
    <source>
        <strain evidence="1 2">130</strain>
    </source>
</reference>
<dbReference type="EMBL" id="SDKM01000009">
    <property type="protein sequence ID" value="RYP86888.1"/>
    <property type="molecule type" value="Genomic_DNA"/>
</dbReference>
<proteinExistence type="predicted"/>
<organism evidence="1 2">
    <name type="scientific">Nocardioides guangzhouensis</name>
    <dbReference type="NCBI Taxonomy" id="2497878"/>
    <lineage>
        <taxon>Bacteria</taxon>
        <taxon>Bacillati</taxon>
        <taxon>Actinomycetota</taxon>
        <taxon>Actinomycetes</taxon>
        <taxon>Propionibacteriales</taxon>
        <taxon>Nocardioidaceae</taxon>
        <taxon>Nocardioides</taxon>
    </lineage>
</organism>